<feature type="compositionally biased region" description="Basic and acidic residues" evidence="3">
    <location>
        <begin position="288"/>
        <end position="301"/>
    </location>
</feature>
<feature type="compositionally biased region" description="Basic and acidic residues" evidence="3">
    <location>
        <begin position="684"/>
        <end position="693"/>
    </location>
</feature>
<dbReference type="InterPro" id="IPR036236">
    <property type="entry name" value="Znf_C2H2_sf"/>
</dbReference>
<keyword evidence="2" id="KW-0479">Metal-binding</keyword>
<feature type="region of interest" description="Disordered" evidence="3">
    <location>
        <begin position="675"/>
        <end position="728"/>
    </location>
</feature>
<feature type="compositionally biased region" description="Basic and acidic residues" evidence="3">
    <location>
        <begin position="597"/>
        <end position="606"/>
    </location>
</feature>
<feature type="region of interest" description="Disordered" evidence="3">
    <location>
        <begin position="910"/>
        <end position="952"/>
    </location>
</feature>
<keyword evidence="1" id="KW-0863">Zinc-finger</keyword>
<evidence type="ECO:0000313" key="6">
    <source>
        <dbReference type="EMBL" id="EDV47402.2"/>
    </source>
</evidence>
<dbReference type="SUPFAM" id="SSF57667">
    <property type="entry name" value="beta-beta-alpha zinc fingers"/>
    <property type="match status" value="1"/>
</dbReference>
<feature type="region of interest" description="Disordered" evidence="3">
    <location>
        <begin position="982"/>
        <end position="1013"/>
    </location>
</feature>
<feature type="compositionally biased region" description="Polar residues" evidence="3">
    <location>
        <begin position="992"/>
        <end position="1005"/>
    </location>
</feature>
<dbReference type="KEGG" id="der:6551491"/>
<feature type="binding site" evidence="2">
    <location>
        <position position="75"/>
    </location>
    <ligand>
        <name>Zn(2+)</name>
        <dbReference type="ChEBI" id="CHEBI:29105"/>
    </ligand>
</feature>
<reference evidence="6 7" key="2">
    <citation type="journal article" date="2008" name="Bioinformatics">
        <title>Assembly reconciliation.</title>
        <authorList>
            <person name="Zimin A.V."/>
            <person name="Smith D.R."/>
            <person name="Sutton G."/>
            <person name="Yorke J.A."/>
        </authorList>
    </citation>
    <scope>NUCLEOTIDE SEQUENCE [LARGE SCALE GENOMIC DNA]</scope>
    <source>
        <strain evidence="6 7">TSC#14021-0224.01</strain>
    </source>
</reference>
<evidence type="ECO:0000256" key="2">
    <source>
        <dbReference type="PROSITE-ProRule" id="PRU01263"/>
    </source>
</evidence>
<dbReference type="Gene3D" id="3.40.1800.20">
    <property type="match status" value="1"/>
</dbReference>
<protein>
    <recommendedName>
        <fullName evidence="8">C2H2-type domain-containing protein</fullName>
    </recommendedName>
</protein>
<evidence type="ECO:0000259" key="4">
    <source>
        <dbReference type="PROSITE" id="PS50157"/>
    </source>
</evidence>
<evidence type="ECO:0000256" key="1">
    <source>
        <dbReference type="PROSITE-ProRule" id="PRU00042"/>
    </source>
</evidence>
<dbReference type="Gene3D" id="3.30.160.60">
    <property type="entry name" value="Classic Zinc Finger"/>
    <property type="match status" value="1"/>
</dbReference>
<feature type="binding site" evidence="2">
    <location>
        <position position="20"/>
    </location>
    <ligand>
        <name>Zn(2+)</name>
        <dbReference type="ChEBI" id="CHEBI:29105"/>
    </ligand>
</feature>
<proteinExistence type="predicted"/>
<feature type="region of interest" description="Disordered" evidence="3">
    <location>
        <begin position="816"/>
        <end position="860"/>
    </location>
</feature>
<evidence type="ECO:0000256" key="3">
    <source>
        <dbReference type="SAM" id="MobiDB-lite"/>
    </source>
</evidence>
<dbReference type="Pfam" id="PF07776">
    <property type="entry name" value="zf-AD"/>
    <property type="match status" value="1"/>
</dbReference>
<feature type="compositionally biased region" description="Acidic residues" evidence="3">
    <location>
        <begin position="148"/>
        <end position="161"/>
    </location>
</feature>
<feature type="compositionally biased region" description="Low complexity" evidence="3">
    <location>
        <begin position="927"/>
        <end position="952"/>
    </location>
</feature>
<dbReference type="SMART" id="SM00868">
    <property type="entry name" value="zf-AD"/>
    <property type="match status" value="1"/>
</dbReference>
<dbReference type="GO" id="GO:0003714">
    <property type="term" value="F:transcription corepressor activity"/>
    <property type="evidence" value="ECO:0007669"/>
    <property type="project" value="TreeGrafter"/>
</dbReference>
<gene>
    <name evidence="6" type="primary">Dere\GG19607</name>
    <name evidence="6" type="synonym">dere_GLEANR_4337</name>
    <name evidence="6" type="synonym">GG19607</name>
    <name evidence="6" type="ORF">Dere_GG19607</name>
</gene>
<keyword evidence="2" id="KW-0862">Zinc</keyword>
<dbReference type="Proteomes" id="UP000008711">
    <property type="component" value="Unassembled WGS sequence"/>
</dbReference>
<dbReference type="AlphaFoldDB" id="B3NXV1"/>
<feature type="compositionally biased region" description="Low complexity" evidence="3">
    <location>
        <begin position="821"/>
        <end position="853"/>
    </location>
</feature>
<evidence type="ECO:0000313" key="7">
    <source>
        <dbReference type="Proteomes" id="UP000008711"/>
    </source>
</evidence>
<dbReference type="PROSITE" id="PS50157">
    <property type="entry name" value="ZINC_FINGER_C2H2_2"/>
    <property type="match status" value="2"/>
</dbReference>
<sequence length="1145" mass="127689">MESEQQQEVVGGSASLCRICITTHQQQNNTTTSPTANLPMIPIFGEDALWQKITTLANVKISKNDTLPQQVCVGCAKTAISACVFKKKCEEADSFYRQQLRLQKIEGADPLEASAATDQAKSSGCSSGSGSSSASGSGSSSTSSSSSSDDEDEDNDQEHDNDNDVVASEAQKRLQNGHGQAINGHRGDEADEIHDEIDDHHEPGRDAGREDELLRNGMELTETNHEDDNDVEQINPLNQHHNDDGEITGHGGHPKEPFDFNSIRLMQEYMQHQMNKFPNGSATGPPGHDLDLDLDQQHHDGDDDEDEEMSLPLIPEIELITPGDEASADPSNPNDLVNGAGVGVVQGLQEPGFQCPHCYQIFEMKQILKAHMQSVHGAPGPVYECSNCRKTYFYKRFLEKHIRRGRCVKKRRNQTRPMQCSDCHVLFPTGHHLGWHKRTGCPSKAAKMPLQQLFKQNIVQFNNFPKRVAAGGARKPTAPDLHINNRKLGLANKRKGRTRIKLDAKKIALAKQLILREATTTVIANELNISRTFAWRLRKSLVNGVSLHERVVDPSQEEQHLQQLQQQQQHHHHHQQIQLQHQQQDDQQQAAAAAAAHAEREREHHHLSLPYSHLGLGLIKEERQDSEDEEHQQQQQHHHPSHHQLGLVDECGADEIGAEETAGYMGDEDAVCGLLHNGYDPDPDSDHIDHDPFEATENNEHQSNGGRPGSVSPAPQIPPPTLGSSGLPVPVQVHAAARPDVEVYKRLLAESQHFPHIVNAQQLQMQQQQREREREQRDRGREQLQQQKAHNGGMPMLTRYPTSVMHALPVNLSLRSMPHMNSNESNGSSSSNTAASVPVPGSSAASAAVTPTGKKPRKPNVFIDDEKYAMAKLLVAQNSSTMEIARALNVSQMTAWKVRDAILKGVPLSYRNKRSDGRHSDEFSVKEQQQQQQHQHQQQQEQQQRQQEMQRQQQQQMEQMELIKQQRQQQELLLQQQQQQQQQQQLRHHTPADTSHYQQQQQTTPKLLHPRRRLKAAERELRDKEITREILELIKEDSNIQYWKVSARLAEKGINISPSSVCQKLKSMGIHRRWKPGDKPPMLAISQLKAATVAAAAAAAGLAGVGGVVGGSAGLGGSSFGLADDSFEQQQFDMGGPHFLSAFTR</sequence>
<dbReference type="GO" id="GO:0050681">
    <property type="term" value="F:nuclear androgen receptor binding"/>
    <property type="evidence" value="ECO:0007669"/>
    <property type="project" value="TreeGrafter"/>
</dbReference>
<dbReference type="EMBL" id="CH954180">
    <property type="protein sequence ID" value="EDV47402.2"/>
    <property type="molecule type" value="Genomic_DNA"/>
</dbReference>
<dbReference type="eggNOG" id="KOG1721">
    <property type="taxonomic scope" value="Eukaryota"/>
</dbReference>
<accession>B3NXV1</accession>
<dbReference type="InterPro" id="IPR013087">
    <property type="entry name" value="Znf_C2H2_type"/>
</dbReference>
<dbReference type="PROSITE" id="PS00028">
    <property type="entry name" value="ZINC_FINGER_C2H2_1"/>
    <property type="match status" value="1"/>
</dbReference>
<dbReference type="GO" id="GO:0008270">
    <property type="term" value="F:zinc ion binding"/>
    <property type="evidence" value="ECO:0007669"/>
    <property type="project" value="UniProtKB-UniRule"/>
</dbReference>
<feature type="compositionally biased region" description="Basic and acidic residues" evidence="3">
    <location>
        <begin position="769"/>
        <end position="782"/>
    </location>
</feature>
<dbReference type="InterPro" id="IPR012934">
    <property type="entry name" value="Znf_AD"/>
</dbReference>
<feature type="domain" description="ZAD" evidence="5">
    <location>
        <begin position="15"/>
        <end position="99"/>
    </location>
</feature>
<feature type="region of interest" description="Disordered" evidence="3">
    <location>
        <begin position="553"/>
        <end position="644"/>
    </location>
</feature>
<feature type="region of interest" description="Disordered" evidence="3">
    <location>
        <begin position="275"/>
        <end position="308"/>
    </location>
</feature>
<feature type="domain" description="C2H2-type" evidence="4">
    <location>
        <begin position="353"/>
        <end position="381"/>
    </location>
</feature>
<dbReference type="GO" id="GO:0003713">
    <property type="term" value="F:transcription coactivator activity"/>
    <property type="evidence" value="ECO:0007669"/>
    <property type="project" value="TreeGrafter"/>
</dbReference>
<dbReference type="SMART" id="SM00355">
    <property type="entry name" value="ZnF_C2H2"/>
    <property type="match status" value="2"/>
</dbReference>
<dbReference type="SUPFAM" id="SSF57716">
    <property type="entry name" value="Glucocorticoid receptor-like (DNA-binding domain)"/>
    <property type="match status" value="1"/>
</dbReference>
<dbReference type="HOGENOM" id="CLU_007433_0_0_1"/>
<dbReference type="PROSITE" id="PS51915">
    <property type="entry name" value="ZAD"/>
    <property type="match status" value="1"/>
</dbReference>
<organism evidence="6 7">
    <name type="scientific">Drosophila erecta</name>
    <name type="common">Fruit fly</name>
    <dbReference type="NCBI Taxonomy" id="7220"/>
    <lineage>
        <taxon>Eukaryota</taxon>
        <taxon>Metazoa</taxon>
        <taxon>Ecdysozoa</taxon>
        <taxon>Arthropoda</taxon>
        <taxon>Hexapoda</taxon>
        <taxon>Insecta</taxon>
        <taxon>Pterygota</taxon>
        <taxon>Neoptera</taxon>
        <taxon>Endopterygota</taxon>
        <taxon>Diptera</taxon>
        <taxon>Brachycera</taxon>
        <taxon>Muscomorpha</taxon>
        <taxon>Ephydroidea</taxon>
        <taxon>Drosophilidae</taxon>
        <taxon>Drosophila</taxon>
        <taxon>Sophophora</taxon>
    </lineage>
</organism>
<dbReference type="OrthoDB" id="6105938at2759"/>
<reference evidence="6 7" key="1">
    <citation type="journal article" date="2007" name="Nature">
        <title>Evolution of genes and genomes on the Drosophila phylogeny.</title>
        <authorList>
            <consortium name="Drosophila 12 Genomes Consortium"/>
            <person name="Clark A.G."/>
            <person name="Eisen M.B."/>
            <person name="Smith D.R."/>
            <person name="Bergman C.M."/>
            <person name="Oliver B."/>
            <person name="Markow T.A."/>
            <person name="Kaufman T.C."/>
            <person name="Kellis M."/>
            <person name="Gelbart W."/>
            <person name="Iyer V.N."/>
            <person name="Pollard D.A."/>
            <person name="Sackton T.B."/>
            <person name="Larracuente A.M."/>
            <person name="Singh N.D."/>
            <person name="Abad J.P."/>
            <person name="Abt D.N."/>
            <person name="Adryan B."/>
            <person name="Aguade M."/>
            <person name="Akashi H."/>
            <person name="Anderson W.W."/>
            <person name="Aquadro C.F."/>
            <person name="Ardell D.H."/>
            <person name="Arguello R."/>
            <person name="Artieri C.G."/>
            <person name="Barbash D.A."/>
            <person name="Barker D."/>
            <person name="Barsanti P."/>
            <person name="Batterham P."/>
            <person name="Batzoglou S."/>
            <person name="Begun D."/>
            <person name="Bhutkar A."/>
            <person name="Blanco E."/>
            <person name="Bosak S.A."/>
            <person name="Bradley R.K."/>
            <person name="Brand A.D."/>
            <person name="Brent M.R."/>
            <person name="Brooks A.N."/>
            <person name="Brown R.H."/>
            <person name="Butlin R.K."/>
            <person name="Caggese C."/>
            <person name="Calvi B.R."/>
            <person name="Bernardo de Carvalho A."/>
            <person name="Caspi A."/>
            <person name="Castrezana S."/>
            <person name="Celniker S.E."/>
            <person name="Chang J.L."/>
            <person name="Chapple C."/>
            <person name="Chatterji S."/>
            <person name="Chinwalla A."/>
            <person name="Civetta A."/>
            <person name="Clifton S.W."/>
            <person name="Comeron J.M."/>
            <person name="Costello J.C."/>
            <person name="Coyne J.A."/>
            <person name="Daub J."/>
            <person name="David R.G."/>
            <person name="Delcher A.L."/>
            <person name="Delehaunty K."/>
            <person name="Do C.B."/>
            <person name="Ebling H."/>
            <person name="Edwards K."/>
            <person name="Eickbush T."/>
            <person name="Evans J.D."/>
            <person name="Filipski A."/>
            <person name="Findeiss S."/>
            <person name="Freyhult E."/>
            <person name="Fulton L."/>
            <person name="Fulton R."/>
            <person name="Garcia A.C."/>
            <person name="Gardiner A."/>
            <person name="Garfield D.A."/>
            <person name="Garvin B.E."/>
            <person name="Gibson G."/>
            <person name="Gilbert D."/>
            <person name="Gnerre S."/>
            <person name="Godfrey J."/>
            <person name="Good R."/>
            <person name="Gotea V."/>
            <person name="Gravely B."/>
            <person name="Greenberg A.J."/>
            <person name="Griffiths-Jones S."/>
            <person name="Gross S."/>
            <person name="Guigo R."/>
            <person name="Gustafson E.A."/>
            <person name="Haerty W."/>
            <person name="Hahn M.W."/>
            <person name="Halligan D.L."/>
            <person name="Halpern A.L."/>
            <person name="Halter G.M."/>
            <person name="Han M.V."/>
            <person name="Heger A."/>
            <person name="Hillier L."/>
            <person name="Hinrichs A.S."/>
            <person name="Holmes I."/>
            <person name="Hoskins R.A."/>
            <person name="Hubisz M.J."/>
            <person name="Hultmark D."/>
            <person name="Huntley M.A."/>
            <person name="Jaffe D.B."/>
            <person name="Jagadeeshan S."/>
            <person name="Jeck W.R."/>
            <person name="Johnson J."/>
            <person name="Jones C.D."/>
            <person name="Jordan W.C."/>
            <person name="Karpen G.H."/>
            <person name="Kataoka E."/>
            <person name="Keightley P.D."/>
            <person name="Kheradpour P."/>
            <person name="Kirkness E.F."/>
            <person name="Koerich L.B."/>
            <person name="Kristiansen K."/>
            <person name="Kudrna D."/>
            <person name="Kulathinal R.J."/>
            <person name="Kumar S."/>
            <person name="Kwok R."/>
            <person name="Lander E."/>
            <person name="Langley C.H."/>
            <person name="Lapoint R."/>
            <person name="Lazzaro B.P."/>
            <person name="Lee S.J."/>
            <person name="Levesque L."/>
            <person name="Li R."/>
            <person name="Lin C.F."/>
            <person name="Lin M.F."/>
            <person name="Lindblad-Toh K."/>
            <person name="Llopart A."/>
            <person name="Long M."/>
            <person name="Low L."/>
            <person name="Lozovsky E."/>
            <person name="Lu J."/>
            <person name="Luo M."/>
            <person name="Machado C.A."/>
            <person name="Makalowski W."/>
            <person name="Marzo M."/>
            <person name="Matsuda M."/>
            <person name="Matzkin L."/>
            <person name="McAllister B."/>
            <person name="McBride C.S."/>
            <person name="McKernan B."/>
            <person name="McKernan K."/>
            <person name="Mendez-Lago M."/>
            <person name="Minx P."/>
            <person name="Mollenhauer M.U."/>
            <person name="Montooth K."/>
            <person name="Mount S.M."/>
            <person name="Mu X."/>
            <person name="Myers E."/>
            <person name="Negre B."/>
            <person name="Newfeld S."/>
            <person name="Nielsen R."/>
            <person name="Noor M.A."/>
            <person name="O'Grady P."/>
            <person name="Pachter L."/>
            <person name="Papaceit M."/>
            <person name="Parisi M.J."/>
            <person name="Parisi M."/>
            <person name="Parts L."/>
            <person name="Pedersen J.S."/>
            <person name="Pesole G."/>
            <person name="Phillippy A.M."/>
            <person name="Ponting C.P."/>
            <person name="Pop M."/>
            <person name="Porcelli D."/>
            <person name="Powell J.R."/>
            <person name="Prohaska S."/>
            <person name="Pruitt K."/>
            <person name="Puig M."/>
            <person name="Quesneville H."/>
            <person name="Ram K.R."/>
            <person name="Rand D."/>
            <person name="Rasmussen M.D."/>
            <person name="Reed L.K."/>
            <person name="Reenan R."/>
            <person name="Reily A."/>
            <person name="Remington K.A."/>
            <person name="Rieger T.T."/>
            <person name="Ritchie M.G."/>
            <person name="Robin C."/>
            <person name="Rogers Y.H."/>
            <person name="Rohde C."/>
            <person name="Rozas J."/>
            <person name="Rubenfield M.J."/>
            <person name="Ruiz A."/>
            <person name="Russo S."/>
            <person name="Salzberg S.L."/>
            <person name="Sanchez-Gracia A."/>
            <person name="Saranga D.J."/>
            <person name="Sato H."/>
            <person name="Schaeffer S.W."/>
            <person name="Schatz M.C."/>
            <person name="Schlenke T."/>
            <person name="Schwartz R."/>
            <person name="Segarra C."/>
            <person name="Singh R.S."/>
            <person name="Sirot L."/>
            <person name="Sirota M."/>
            <person name="Sisneros N.B."/>
            <person name="Smith C.D."/>
            <person name="Smith T.F."/>
            <person name="Spieth J."/>
            <person name="Stage D.E."/>
            <person name="Stark A."/>
            <person name="Stephan W."/>
            <person name="Strausberg R.L."/>
            <person name="Strempel S."/>
            <person name="Sturgill D."/>
            <person name="Sutton G."/>
            <person name="Sutton G.G."/>
            <person name="Tao W."/>
            <person name="Teichmann S."/>
            <person name="Tobari Y.N."/>
            <person name="Tomimura Y."/>
            <person name="Tsolas J.M."/>
            <person name="Valente V.L."/>
            <person name="Venter E."/>
            <person name="Venter J.C."/>
            <person name="Vicario S."/>
            <person name="Vieira F.G."/>
            <person name="Vilella A.J."/>
            <person name="Villasante A."/>
            <person name="Walenz B."/>
            <person name="Wang J."/>
            <person name="Wasserman M."/>
            <person name="Watts T."/>
            <person name="Wilson D."/>
            <person name="Wilson R.K."/>
            <person name="Wing R.A."/>
            <person name="Wolfner M.F."/>
            <person name="Wong A."/>
            <person name="Wong G.K."/>
            <person name="Wu C.I."/>
            <person name="Wu G."/>
            <person name="Yamamoto D."/>
            <person name="Yang H.P."/>
            <person name="Yang S.P."/>
            <person name="Yorke J.A."/>
            <person name="Yoshida K."/>
            <person name="Zdobnov E."/>
            <person name="Zhang P."/>
            <person name="Zhang Y."/>
            <person name="Zimin A.V."/>
            <person name="Baldwin J."/>
            <person name="Abdouelleil A."/>
            <person name="Abdulkadir J."/>
            <person name="Abebe A."/>
            <person name="Abera B."/>
            <person name="Abreu J."/>
            <person name="Acer S.C."/>
            <person name="Aftuck L."/>
            <person name="Alexander A."/>
            <person name="An P."/>
            <person name="Anderson E."/>
            <person name="Anderson S."/>
            <person name="Arachi H."/>
            <person name="Azer M."/>
            <person name="Bachantsang P."/>
            <person name="Barry A."/>
            <person name="Bayul T."/>
            <person name="Berlin A."/>
            <person name="Bessette D."/>
            <person name="Bloom T."/>
            <person name="Blye J."/>
            <person name="Boguslavskiy L."/>
            <person name="Bonnet C."/>
            <person name="Boukhgalter B."/>
            <person name="Bourzgui I."/>
            <person name="Brown A."/>
            <person name="Cahill P."/>
            <person name="Channer S."/>
            <person name="Cheshatsang Y."/>
            <person name="Chuda L."/>
            <person name="Citroen M."/>
            <person name="Collymore A."/>
            <person name="Cooke P."/>
            <person name="Costello M."/>
            <person name="D'Aco K."/>
            <person name="Daza R."/>
            <person name="De Haan G."/>
            <person name="DeGray S."/>
            <person name="DeMaso C."/>
            <person name="Dhargay N."/>
            <person name="Dooley K."/>
            <person name="Dooley E."/>
            <person name="Doricent M."/>
            <person name="Dorje P."/>
            <person name="Dorjee K."/>
            <person name="Dupes A."/>
            <person name="Elong R."/>
            <person name="Falk J."/>
            <person name="Farina A."/>
            <person name="Faro S."/>
            <person name="Ferguson D."/>
            <person name="Fisher S."/>
            <person name="Foley C.D."/>
            <person name="Franke A."/>
            <person name="Friedrich D."/>
            <person name="Gadbois L."/>
            <person name="Gearin G."/>
            <person name="Gearin C.R."/>
            <person name="Giannoukos G."/>
            <person name="Goode T."/>
            <person name="Graham J."/>
            <person name="Grandbois E."/>
            <person name="Grewal S."/>
            <person name="Gyaltsen K."/>
            <person name="Hafez N."/>
            <person name="Hagos B."/>
            <person name="Hall J."/>
            <person name="Henson C."/>
            <person name="Hollinger A."/>
            <person name="Honan T."/>
            <person name="Huard M.D."/>
            <person name="Hughes L."/>
            <person name="Hurhula B."/>
            <person name="Husby M.E."/>
            <person name="Kamat A."/>
            <person name="Kanga B."/>
            <person name="Kashin S."/>
            <person name="Khazanovich D."/>
            <person name="Kisner P."/>
            <person name="Lance K."/>
            <person name="Lara M."/>
            <person name="Lee W."/>
            <person name="Lennon N."/>
            <person name="Letendre F."/>
            <person name="LeVine R."/>
            <person name="Lipovsky A."/>
            <person name="Liu X."/>
            <person name="Liu J."/>
            <person name="Liu S."/>
            <person name="Lokyitsang T."/>
            <person name="Lokyitsang Y."/>
            <person name="Lubonja R."/>
            <person name="Lui A."/>
            <person name="MacDonald P."/>
            <person name="Magnisalis V."/>
            <person name="Maru K."/>
            <person name="Matthews C."/>
            <person name="McCusker W."/>
            <person name="McDonough S."/>
            <person name="Mehta T."/>
            <person name="Meldrim J."/>
            <person name="Meneus L."/>
            <person name="Mihai O."/>
            <person name="Mihalev A."/>
            <person name="Mihova T."/>
            <person name="Mittelman R."/>
            <person name="Mlenga V."/>
            <person name="Montmayeur A."/>
            <person name="Mulrain L."/>
            <person name="Navidi A."/>
            <person name="Naylor J."/>
            <person name="Negash T."/>
            <person name="Nguyen T."/>
            <person name="Nguyen N."/>
            <person name="Nicol R."/>
            <person name="Norbu C."/>
            <person name="Norbu N."/>
            <person name="Novod N."/>
            <person name="O'Neill B."/>
            <person name="Osman S."/>
            <person name="Markiewicz E."/>
            <person name="Oyono O.L."/>
            <person name="Patti C."/>
            <person name="Phunkhang P."/>
            <person name="Pierre F."/>
            <person name="Priest M."/>
            <person name="Raghuraman S."/>
            <person name="Rege F."/>
            <person name="Reyes R."/>
            <person name="Rise C."/>
            <person name="Rogov P."/>
            <person name="Ross K."/>
            <person name="Ryan E."/>
            <person name="Settipalli S."/>
            <person name="Shea T."/>
            <person name="Sherpa N."/>
            <person name="Shi L."/>
            <person name="Shih D."/>
            <person name="Sparrow T."/>
            <person name="Spaulding J."/>
            <person name="Stalker J."/>
            <person name="Stange-Thomann N."/>
            <person name="Stavropoulos S."/>
            <person name="Stone C."/>
            <person name="Strader C."/>
            <person name="Tesfaye S."/>
            <person name="Thomson T."/>
            <person name="Thoulutsang Y."/>
            <person name="Thoulutsang D."/>
            <person name="Topham K."/>
            <person name="Topping I."/>
            <person name="Tsamla T."/>
            <person name="Vassiliev H."/>
            <person name="Vo A."/>
            <person name="Wangchuk T."/>
            <person name="Wangdi T."/>
            <person name="Weiand M."/>
            <person name="Wilkinson J."/>
            <person name="Wilson A."/>
            <person name="Yadav S."/>
            <person name="Young G."/>
            <person name="Yu Q."/>
            <person name="Zembek L."/>
            <person name="Zhong D."/>
            <person name="Zimmer A."/>
            <person name="Zwirko Z."/>
            <person name="Jaffe D.B."/>
            <person name="Alvarez P."/>
            <person name="Brockman W."/>
            <person name="Butler J."/>
            <person name="Chin C."/>
            <person name="Gnerre S."/>
            <person name="Grabherr M."/>
            <person name="Kleber M."/>
            <person name="Mauceli E."/>
            <person name="MacCallum I."/>
        </authorList>
    </citation>
    <scope>NUCLEOTIDE SEQUENCE [LARGE SCALE GENOMIC DNA]</scope>
    <source>
        <strain evidence="6 7">TSC#14021-0224.01</strain>
    </source>
</reference>
<dbReference type="PANTHER" id="PTHR12766:SF7">
    <property type="entry name" value="DEATH DOMAIN-ASSOCIATED PROTEIN 6"/>
    <property type="match status" value="1"/>
</dbReference>
<feature type="region of interest" description="Disordered" evidence="3">
    <location>
        <begin position="113"/>
        <end position="161"/>
    </location>
</feature>
<keyword evidence="7" id="KW-1185">Reference proteome</keyword>
<evidence type="ECO:0008006" key="8">
    <source>
        <dbReference type="Google" id="ProtNLM"/>
    </source>
</evidence>
<feature type="compositionally biased region" description="Low complexity" evidence="3">
    <location>
        <begin position="576"/>
        <end position="596"/>
    </location>
</feature>
<feature type="region of interest" description="Disordered" evidence="3">
    <location>
        <begin position="762"/>
        <end position="796"/>
    </location>
</feature>
<name>B3NXV1_DROER</name>
<dbReference type="PANTHER" id="PTHR12766">
    <property type="entry name" value="DEATH DOMAIN-ASSOCIATED PROTEIN 6 DAXX"/>
    <property type="match status" value="1"/>
</dbReference>
<feature type="compositionally biased region" description="Basic and acidic residues" evidence="3">
    <location>
        <begin position="913"/>
        <end position="925"/>
    </location>
</feature>
<feature type="domain" description="C2H2-type" evidence="4">
    <location>
        <begin position="383"/>
        <end position="417"/>
    </location>
</feature>
<feature type="compositionally biased region" description="Low complexity" evidence="3">
    <location>
        <begin position="122"/>
        <end position="147"/>
    </location>
</feature>
<evidence type="ECO:0000259" key="5">
    <source>
        <dbReference type="PROSITE" id="PS51915"/>
    </source>
</evidence>
<feature type="binding site" evidence="2">
    <location>
        <position position="17"/>
    </location>
    <ligand>
        <name>Zn(2+)</name>
        <dbReference type="ChEBI" id="CHEBI:29105"/>
    </ligand>
</feature>
<feature type="binding site" evidence="2">
    <location>
        <position position="72"/>
    </location>
    <ligand>
        <name>Zn(2+)</name>
        <dbReference type="ChEBI" id="CHEBI:29105"/>
    </ligand>
</feature>
<dbReference type="GO" id="GO:0016605">
    <property type="term" value="C:PML body"/>
    <property type="evidence" value="ECO:0007669"/>
    <property type="project" value="TreeGrafter"/>
</dbReference>